<organism evidence="1 2">
    <name type="scientific">Trametes sanguinea</name>
    <dbReference type="NCBI Taxonomy" id="158606"/>
    <lineage>
        <taxon>Eukaryota</taxon>
        <taxon>Fungi</taxon>
        <taxon>Dikarya</taxon>
        <taxon>Basidiomycota</taxon>
        <taxon>Agaricomycotina</taxon>
        <taxon>Agaricomycetes</taxon>
        <taxon>Polyporales</taxon>
        <taxon>Polyporaceae</taxon>
        <taxon>Trametes</taxon>
    </lineage>
</organism>
<sequence>MPSLRSLLLLAATALLSTSAPFATALPHDHHDHEHTVNKRLPGTWYHREDHPAYKLFRRDTAQTDGVTYPAVGTPEWSAGYPPAKPDPNALPKAWVDAYNAALSAARFPKFRRPP</sequence>
<evidence type="ECO:0000313" key="2">
    <source>
        <dbReference type="Proteomes" id="UP001144978"/>
    </source>
</evidence>
<reference evidence="1" key="1">
    <citation type="submission" date="2022-08" db="EMBL/GenBank/DDBJ databases">
        <title>Genome Sequence of Pycnoporus sanguineus.</title>
        <authorList>
            <person name="Buettner E."/>
        </authorList>
    </citation>
    <scope>NUCLEOTIDE SEQUENCE</scope>
    <source>
        <strain evidence="1">CG-C14</strain>
    </source>
</reference>
<accession>A0ACC1Q9Z2</accession>
<dbReference type="EMBL" id="JANSHE010000018">
    <property type="protein sequence ID" value="KAJ3019168.1"/>
    <property type="molecule type" value="Genomic_DNA"/>
</dbReference>
<protein>
    <submittedName>
        <fullName evidence="1">Uncharacterized protein</fullName>
    </submittedName>
</protein>
<dbReference type="Proteomes" id="UP001144978">
    <property type="component" value="Unassembled WGS sequence"/>
</dbReference>
<proteinExistence type="predicted"/>
<comment type="caution">
    <text evidence="1">The sequence shown here is derived from an EMBL/GenBank/DDBJ whole genome shotgun (WGS) entry which is preliminary data.</text>
</comment>
<evidence type="ECO:0000313" key="1">
    <source>
        <dbReference type="EMBL" id="KAJ3019168.1"/>
    </source>
</evidence>
<gene>
    <name evidence="1" type="ORF">NUW54_g154</name>
</gene>
<name>A0ACC1Q9Z2_9APHY</name>
<keyword evidence="2" id="KW-1185">Reference proteome</keyword>